<evidence type="ECO:0000256" key="1">
    <source>
        <dbReference type="ARBA" id="ARBA00022741"/>
    </source>
</evidence>
<dbReference type="GO" id="GO:0016651">
    <property type="term" value="F:oxidoreductase activity, acting on NAD(P)H"/>
    <property type="evidence" value="ECO:0007669"/>
    <property type="project" value="InterPro"/>
</dbReference>
<dbReference type="PANTHER" id="PTHR45348:SF2">
    <property type="entry name" value="ZINC-TYPE ALCOHOL DEHYDROGENASE-LIKE PROTEIN C2E1P3.01"/>
    <property type="match status" value="1"/>
</dbReference>
<dbReference type="Gene3D" id="3.40.50.720">
    <property type="entry name" value="NAD(P)-binding Rossmann-like Domain"/>
    <property type="match status" value="1"/>
</dbReference>
<sequence length="224" mass="24858">MLLVLSKILEVAHCYGLLTQDPAHGTFQLYPITAESLMAEIPESLTFEQTVVLPLAISTASAGLYRKNYLNLPFPEADNIKSTDKVLLVWDDASSVGASTIQLTVASDLTVFTTASEANKEFIKSLSMHAVFDYRSSTIIKYISHALRDLNFTEVYDVITEEPSFAAISEIFDTLDTKMPVTSVLPYNRPTERFIPQYVTGSGESTYLGLWQTVLSRQSQILIS</sequence>
<dbReference type="EMBL" id="KZ851909">
    <property type="protein sequence ID" value="RDH22054.1"/>
    <property type="molecule type" value="Genomic_DNA"/>
</dbReference>
<keyword evidence="3" id="KW-0560">Oxidoreductase</keyword>
<proteinExistence type="predicted"/>
<name>A0A370C2B9_ASPNG</name>
<evidence type="ECO:0000313" key="4">
    <source>
        <dbReference type="EMBL" id="RDH22054.1"/>
    </source>
</evidence>
<evidence type="ECO:0008006" key="6">
    <source>
        <dbReference type="Google" id="ProtNLM"/>
    </source>
</evidence>
<keyword evidence="1" id="KW-0547">Nucleotide-binding</keyword>
<accession>A0A370C2B9</accession>
<dbReference type="VEuPathDB" id="FungiDB:M747DRAFT_314143"/>
<dbReference type="Gene3D" id="3.90.180.10">
    <property type="entry name" value="Medium-chain alcohol dehydrogenases, catalytic domain"/>
    <property type="match status" value="1"/>
</dbReference>
<evidence type="ECO:0000256" key="3">
    <source>
        <dbReference type="ARBA" id="ARBA00023002"/>
    </source>
</evidence>
<reference evidence="4 5" key="1">
    <citation type="submission" date="2018-07" db="EMBL/GenBank/DDBJ databases">
        <title>Section-level genome sequencing of Aspergillus section Nigri to investigate inter- and intra-species variation.</title>
        <authorList>
            <consortium name="DOE Joint Genome Institute"/>
            <person name="Vesth T.C."/>
            <person name="Nybo J.L."/>
            <person name="Theobald S."/>
            <person name="Frisvad J.C."/>
            <person name="Larsen T.O."/>
            <person name="Nielsen K.F."/>
            <person name="Hoof J.B."/>
            <person name="Brandl J."/>
            <person name="Salamov A."/>
            <person name="Riley R."/>
            <person name="Gladden J.M."/>
            <person name="Phatale P."/>
            <person name="Nielsen M.T."/>
            <person name="Lyhne E.K."/>
            <person name="Kogle M.E."/>
            <person name="Strasser K."/>
            <person name="McDonnell E."/>
            <person name="Barry K."/>
            <person name="Clum A."/>
            <person name="Chen C."/>
            <person name="Nolan M."/>
            <person name="Sandor L."/>
            <person name="Kuo A."/>
            <person name="Lipzen A."/>
            <person name="Hainaut M."/>
            <person name="Drula E."/>
            <person name="Tsang A."/>
            <person name="Magnuson J.K."/>
            <person name="Henrissat B."/>
            <person name="Wiebenga A."/>
            <person name="Simmons B.A."/>
            <person name="Makela M.R."/>
            <person name="De vries R.P."/>
            <person name="Grigoriev I.V."/>
            <person name="Mortensen U.H."/>
            <person name="Baker S.E."/>
            <person name="Andersen M.R."/>
        </authorList>
    </citation>
    <scope>NUCLEOTIDE SEQUENCE [LARGE SCALE GENOMIC DNA]</scope>
    <source>
        <strain evidence="4 5">ATCC 13496</strain>
    </source>
</reference>
<dbReference type="InterPro" id="IPR047122">
    <property type="entry name" value="Trans-enoyl_RdTase-like"/>
</dbReference>
<dbReference type="AlphaFoldDB" id="A0A370C2B9"/>
<organism evidence="4 5">
    <name type="scientific">Aspergillus niger ATCC 13496</name>
    <dbReference type="NCBI Taxonomy" id="1353008"/>
    <lineage>
        <taxon>Eukaryota</taxon>
        <taxon>Fungi</taxon>
        <taxon>Dikarya</taxon>
        <taxon>Ascomycota</taxon>
        <taxon>Pezizomycotina</taxon>
        <taxon>Eurotiomycetes</taxon>
        <taxon>Eurotiomycetidae</taxon>
        <taxon>Eurotiales</taxon>
        <taxon>Aspergillaceae</taxon>
        <taxon>Aspergillus</taxon>
        <taxon>Aspergillus subgen. Circumdati</taxon>
    </lineage>
</organism>
<protein>
    <recommendedName>
        <fullName evidence="6">NAD(P)-binding protein</fullName>
    </recommendedName>
</protein>
<dbReference type="SUPFAM" id="SSF51735">
    <property type="entry name" value="NAD(P)-binding Rossmann-fold domains"/>
    <property type="match status" value="1"/>
</dbReference>
<dbReference type="InterPro" id="IPR036291">
    <property type="entry name" value="NAD(P)-bd_dom_sf"/>
</dbReference>
<keyword evidence="2" id="KW-0521">NADP</keyword>
<evidence type="ECO:0000256" key="2">
    <source>
        <dbReference type="ARBA" id="ARBA00022857"/>
    </source>
</evidence>
<dbReference type="Proteomes" id="UP000253845">
    <property type="component" value="Unassembled WGS sequence"/>
</dbReference>
<evidence type="ECO:0000313" key="5">
    <source>
        <dbReference type="Proteomes" id="UP000253845"/>
    </source>
</evidence>
<dbReference type="GO" id="GO:0000166">
    <property type="term" value="F:nucleotide binding"/>
    <property type="evidence" value="ECO:0007669"/>
    <property type="project" value="UniProtKB-KW"/>
</dbReference>
<gene>
    <name evidence="4" type="ORF">M747DRAFT_314143</name>
</gene>
<dbReference type="PANTHER" id="PTHR45348">
    <property type="entry name" value="HYPOTHETICAL OXIDOREDUCTASE (EUROFUNG)"/>
    <property type="match status" value="1"/>
</dbReference>